<dbReference type="CDD" id="cd02440">
    <property type="entry name" value="AdoMet_MTases"/>
    <property type="match status" value="1"/>
</dbReference>
<evidence type="ECO:0000313" key="3">
    <source>
        <dbReference type="EMBL" id="AHG92915.1"/>
    </source>
</evidence>
<dbReference type="GO" id="GO:0003838">
    <property type="term" value="F:sterol 24-C-methyltransferase activity"/>
    <property type="evidence" value="ECO:0007669"/>
    <property type="project" value="TreeGrafter"/>
</dbReference>
<dbReference type="OrthoDB" id="9777638at2"/>
<gene>
    <name evidence="3" type="ORF">J421_5380</name>
</gene>
<keyword evidence="4" id="KW-1185">Reference proteome</keyword>
<dbReference type="InParanoid" id="W0RRG9"/>
<dbReference type="KEGG" id="gba:J421_5380"/>
<keyword evidence="3" id="KW-0614">Plasmid</keyword>
<keyword evidence="3" id="KW-0489">Methyltransferase</keyword>
<sequence>MSRETIDRSTNAAGHFDKNPEIIRQLFAPVSEALIDDAEIAPGHSVLDVATGAGEPALRIAGFVGPKGEVVGIDPVVGSIEASRRAAERLSLDNARFETARADNLPFPDNRFDAVVSRFGVMFFPSPIAGVREMLRVLKPGKKMAFAVWHFRDDNPFHNVLARIVDPILPPPELPPDAPDPFRFAAPGKLQAIVADAGAADPMERLFRFSIDVPLSPEDFWDLRMEMSDKLRERLATLQPGSFQDVKRRSIAAFQGYSSANGLSFPAEVRLVSARK</sequence>
<dbReference type="AlphaFoldDB" id="W0RRG9"/>
<dbReference type="GO" id="GO:0032259">
    <property type="term" value="P:methylation"/>
    <property type="evidence" value="ECO:0007669"/>
    <property type="project" value="UniProtKB-KW"/>
</dbReference>
<protein>
    <submittedName>
        <fullName evidence="3">Putative ubiquinone/menaquinone biosynthesis methyltransferase UbiE</fullName>
    </submittedName>
</protein>
<dbReference type="PANTHER" id="PTHR44068:SF1">
    <property type="entry name" value="HYPOTHETICAL LOC100005854"/>
    <property type="match status" value="1"/>
</dbReference>
<dbReference type="InterPro" id="IPR029063">
    <property type="entry name" value="SAM-dependent_MTases_sf"/>
</dbReference>
<accession>W0RRG9</accession>
<reference evidence="3 4" key="1">
    <citation type="journal article" date="2014" name="Genome Announc.">
        <title>Genome Sequence and Methylome of Soil Bacterium Gemmatirosa kalamazoonensis KBS708T, a Member of the Rarely Cultivated Gemmatimonadetes Phylum.</title>
        <authorList>
            <person name="Debruyn J.M."/>
            <person name="Radosevich M."/>
            <person name="Wommack K.E."/>
            <person name="Polson S.W."/>
            <person name="Hauser L.J."/>
            <person name="Fawaz M.N."/>
            <person name="Korlach J."/>
            <person name="Tsai Y.C."/>
        </authorList>
    </citation>
    <scope>NUCLEOTIDE SEQUENCE [LARGE SCALE GENOMIC DNA]</scope>
    <source>
        <strain evidence="3 4">KBS708</strain>
        <plasmid evidence="4">Plasmid 1</plasmid>
    </source>
</reference>
<dbReference type="Gene3D" id="3.40.50.150">
    <property type="entry name" value="Vaccinia Virus protein VP39"/>
    <property type="match status" value="1"/>
</dbReference>
<name>W0RRG9_9BACT</name>
<keyword evidence="3" id="KW-0830">Ubiquinone</keyword>
<dbReference type="HOGENOM" id="CLU_037990_2_3_0"/>
<geneLocation type="plasmid" evidence="3 4">
    <name>1</name>
</geneLocation>
<evidence type="ECO:0000256" key="1">
    <source>
        <dbReference type="ARBA" id="ARBA00022679"/>
    </source>
</evidence>
<dbReference type="RefSeq" id="WP_025414231.1">
    <property type="nucleotide sequence ID" value="NZ_CP007129.1"/>
</dbReference>
<organism evidence="3 4">
    <name type="scientific">Gemmatirosa kalamazoonensis</name>
    <dbReference type="NCBI Taxonomy" id="861299"/>
    <lineage>
        <taxon>Bacteria</taxon>
        <taxon>Pseudomonadati</taxon>
        <taxon>Gemmatimonadota</taxon>
        <taxon>Gemmatimonadia</taxon>
        <taxon>Gemmatimonadales</taxon>
        <taxon>Gemmatimonadaceae</taxon>
        <taxon>Gemmatirosa</taxon>
    </lineage>
</organism>
<feature type="domain" description="Methyltransferase" evidence="2">
    <location>
        <begin position="42"/>
        <end position="147"/>
    </location>
</feature>
<dbReference type="InterPro" id="IPR025714">
    <property type="entry name" value="Methyltranfer_dom"/>
</dbReference>
<dbReference type="GO" id="GO:0016126">
    <property type="term" value="P:sterol biosynthetic process"/>
    <property type="evidence" value="ECO:0007669"/>
    <property type="project" value="TreeGrafter"/>
</dbReference>
<dbReference type="Pfam" id="PF13847">
    <property type="entry name" value="Methyltransf_31"/>
    <property type="match status" value="1"/>
</dbReference>
<evidence type="ECO:0000313" key="4">
    <source>
        <dbReference type="Proteomes" id="UP000019151"/>
    </source>
</evidence>
<dbReference type="Proteomes" id="UP000019151">
    <property type="component" value="Plasmid 1"/>
</dbReference>
<proteinExistence type="predicted"/>
<dbReference type="FunCoup" id="W0RRG9">
    <property type="interactions" value="59"/>
</dbReference>
<dbReference type="SUPFAM" id="SSF53335">
    <property type="entry name" value="S-adenosyl-L-methionine-dependent methyltransferases"/>
    <property type="match status" value="1"/>
</dbReference>
<dbReference type="EMBL" id="CP007129">
    <property type="protein sequence ID" value="AHG92915.1"/>
    <property type="molecule type" value="Genomic_DNA"/>
</dbReference>
<evidence type="ECO:0000259" key="2">
    <source>
        <dbReference type="Pfam" id="PF13847"/>
    </source>
</evidence>
<keyword evidence="1 3" id="KW-0808">Transferase</keyword>
<dbReference type="PANTHER" id="PTHR44068">
    <property type="entry name" value="ZGC:194242"/>
    <property type="match status" value="1"/>
</dbReference>
<dbReference type="InterPro" id="IPR050447">
    <property type="entry name" value="Erg6_SMT_methyltransf"/>
</dbReference>